<evidence type="ECO:0000313" key="4">
    <source>
        <dbReference type="EMBL" id="KAJ7360845.1"/>
    </source>
</evidence>
<feature type="domain" description="CxC1-like cysteine cluster associated with KDZ transposases" evidence="3">
    <location>
        <begin position="161"/>
        <end position="247"/>
    </location>
</feature>
<evidence type="ECO:0000313" key="5">
    <source>
        <dbReference type="Proteomes" id="UP001218218"/>
    </source>
</evidence>
<dbReference type="PANTHER" id="PTHR33096:SF1">
    <property type="entry name" value="CXC1-LIKE CYSTEINE CLUSTER ASSOCIATED WITH KDZ TRANSPOSASES DOMAIN-CONTAINING PROTEIN"/>
    <property type="match status" value="1"/>
</dbReference>
<feature type="compositionally biased region" description="Low complexity" evidence="2">
    <location>
        <begin position="1024"/>
        <end position="1053"/>
    </location>
</feature>
<keyword evidence="5" id="KW-1185">Reference proteome</keyword>
<dbReference type="InterPro" id="IPR041320">
    <property type="entry name" value="CxC1"/>
</dbReference>
<evidence type="ECO:0000256" key="1">
    <source>
        <dbReference type="SAM" id="Coils"/>
    </source>
</evidence>
<protein>
    <recommendedName>
        <fullName evidence="3">CxC1-like cysteine cluster associated with KDZ transposases domain-containing protein</fullName>
    </recommendedName>
</protein>
<dbReference type="Proteomes" id="UP001218218">
    <property type="component" value="Unassembled WGS sequence"/>
</dbReference>
<evidence type="ECO:0000256" key="2">
    <source>
        <dbReference type="SAM" id="MobiDB-lite"/>
    </source>
</evidence>
<accession>A0AAD7AJQ1</accession>
<proteinExistence type="predicted"/>
<feature type="compositionally biased region" description="Low complexity" evidence="2">
    <location>
        <begin position="328"/>
        <end position="337"/>
    </location>
</feature>
<feature type="compositionally biased region" description="Pro residues" evidence="2">
    <location>
        <begin position="367"/>
        <end position="402"/>
    </location>
</feature>
<feature type="compositionally biased region" description="Pro residues" evidence="2">
    <location>
        <begin position="297"/>
        <end position="308"/>
    </location>
</feature>
<feature type="coiled-coil region" evidence="1">
    <location>
        <begin position="716"/>
        <end position="743"/>
    </location>
</feature>
<comment type="caution">
    <text evidence="4">The sequence shown here is derived from an EMBL/GenBank/DDBJ whole genome shotgun (WGS) entry which is preliminary data.</text>
</comment>
<keyword evidence="1" id="KW-0175">Coiled coil</keyword>
<sequence>MSTFGGDAPTGRTGRKRSVRASQPAARSGPGIHFLSPLKARDTRKKRTVTGVGRAQTITALRSRLHALLDGEAGPSTTPDLPVDLVDSSGDTQMEDWIDMEPPTPAPAPISAPRPSVTAAARQATAWSILLPTLDVPYAQYCNASYRQRPSIIPSLVRHQCLAGCGVPVTAKVQCLYISHLEEVQIVTCPCKPVALLLVENGVFPASPTKVQTGVSIDLLEVYRALFERSCDAITALAAALQTIYDRRGFRVSAQRDPDQRAKDPFRKLLGQAVLWYSNIKERVRAKVDAALTAAEPPLPPPSDPPMEPLETSAPPEAPLDAEAGTTSSSDASRDSSPLPDTDIWPEGASRGSSPASDEDMDASRSSPPPPPPLTPGPSLPPTGVPQSSPRPSPPPPPPPLTPGRASRVLRERCPACFGLEEWGRSLKDGGDVQLGADGCFSYRHLRSAGDGPIAYDASYFVSKEKVAQVDARINEARKRKPANCKPAIPQEALDACQESWKAAGEKKQKADPKHYDANGVFVLFLCDIDTPGEQQKYIVALMEEMNDHLPPQATILQSYDVGCVTDHSFNLFPILREGFRQCVSFIINAMHAFGHRWVCQIVYSPRFREGVGLSDMEGVERFWSRIRKLIPLTRAQWNSRRVWTIDQYTSFVNQEGLSSLGAWLHRQQTKNLTKKRRAAEKTLAECGVPEAELRVQWAAQRAAQTSARSHAPARLRRELDKVLKLQDQIDAIEKSILDAKQSITSGGNASADSLVHVRKLESTRATLSSQAEALYASLNIHRSFPELQGLPLDFVRTLLIMRDLKINIRDRAIESFYEWETLDRAVAGKREPLGTKLYQATQKAISKRAPALLKAIHRFNDHCATLERLRPAGTNIPIPSALPTQLGPLRNSQSLHEDVWVTPQDGEIPRWMDDEDVRDGIRSLHVLDRCKEEARRLDRERQNLAGWLDKELAVVERATADNTDECLELPLRLRRQHLQDLKLSWRLPQQTRWAQFLAAAPRAPVPPTPAAPTSAPARFLHRSAPPAHHASPATTTAHRPNTGAGASDSGASESLEPEDGLFEETTSGLIVALEELDPDSLSDVDESLLVQDVVQPAPSEDNDDTSRIDASSVRFQMAWKPPSGVTVDLSILQDLETYNKSITSSSLPVSRVVVGLNGRPSIQIESSDLQRLHSANGRLNDVALNGTAAALLNFCDHPTSSYSSSAGDCALLNTFDLHRI</sequence>
<feature type="region of interest" description="Disordered" evidence="2">
    <location>
        <begin position="294"/>
        <end position="406"/>
    </location>
</feature>
<dbReference type="EMBL" id="JARIHO010000005">
    <property type="protein sequence ID" value="KAJ7360845.1"/>
    <property type="molecule type" value="Genomic_DNA"/>
</dbReference>
<dbReference type="AlphaFoldDB" id="A0AAD7AJQ1"/>
<dbReference type="Pfam" id="PF18758">
    <property type="entry name" value="KDZ"/>
    <property type="match status" value="1"/>
</dbReference>
<gene>
    <name evidence="4" type="ORF">DFH08DRAFT_1031198</name>
</gene>
<dbReference type="PANTHER" id="PTHR33096">
    <property type="entry name" value="CXC2 DOMAIN-CONTAINING PROTEIN"/>
    <property type="match status" value="1"/>
</dbReference>
<dbReference type="Pfam" id="PF18802">
    <property type="entry name" value="CxC1"/>
    <property type="match status" value="1"/>
</dbReference>
<evidence type="ECO:0000259" key="3">
    <source>
        <dbReference type="Pfam" id="PF18802"/>
    </source>
</evidence>
<reference evidence="4" key="1">
    <citation type="submission" date="2023-03" db="EMBL/GenBank/DDBJ databases">
        <title>Massive genome expansion in bonnet fungi (Mycena s.s.) driven by repeated elements and novel gene families across ecological guilds.</title>
        <authorList>
            <consortium name="Lawrence Berkeley National Laboratory"/>
            <person name="Harder C.B."/>
            <person name="Miyauchi S."/>
            <person name="Viragh M."/>
            <person name="Kuo A."/>
            <person name="Thoen E."/>
            <person name="Andreopoulos B."/>
            <person name="Lu D."/>
            <person name="Skrede I."/>
            <person name="Drula E."/>
            <person name="Henrissat B."/>
            <person name="Morin E."/>
            <person name="Kohler A."/>
            <person name="Barry K."/>
            <person name="LaButti K."/>
            <person name="Morin E."/>
            <person name="Salamov A."/>
            <person name="Lipzen A."/>
            <person name="Mereny Z."/>
            <person name="Hegedus B."/>
            <person name="Baldrian P."/>
            <person name="Stursova M."/>
            <person name="Weitz H."/>
            <person name="Taylor A."/>
            <person name="Grigoriev I.V."/>
            <person name="Nagy L.G."/>
            <person name="Martin F."/>
            <person name="Kauserud H."/>
        </authorList>
    </citation>
    <scope>NUCLEOTIDE SEQUENCE</scope>
    <source>
        <strain evidence="4">CBHHK002</strain>
    </source>
</reference>
<feature type="region of interest" description="Disordered" evidence="2">
    <location>
        <begin position="1024"/>
        <end position="1061"/>
    </location>
</feature>
<dbReference type="InterPro" id="IPR040521">
    <property type="entry name" value="KDZ"/>
</dbReference>
<feature type="region of interest" description="Disordered" evidence="2">
    <location>
        <begin position="1"/>
        <end position="52"/>
    </location>
</feature>
<organism evidence="4 5">
    <name type="scientific">Mycena albidolilacea</name>
    <dbReference type="NCBI Taxonomy" id="1033008"/>
    <lineage>
        <taxon>Eukaryota</taxon>
        <taxon>Fungi</taxon>
        <taxon>Dikarya</taxon>
        <taxon>Basidiomycota</taxon>
        <taxon>Agaricomycotina</taxon>
        <taxon>Agaricomycetes</taxon>
        <taxon>Agaricomycetidae</taxon>
        <taxon>Agaricales</taxon>
        <taxon>Marasmiineae</taxon>
        <taxon>Mycenaceae</taxon>
        <taxon>Mycena</taxon>
    </lineage>
</organism>
<name>A0AAD7AJQ1_9AGAR</name>